<feature type="non-terminal residue" evidence="1">
    <location>
        <position position="442"/>
    </location>
</feature>
<evidence type="ECO:0000313" key="2">
    <source>
        <dbReference type="Proteomes" id="UP000789920"/>
    </source>
</evidence>
<protein>
    <submittedName>
        <fullName evidence="1">327_t:CDS:1</fullName>
    </submittedName>
</protein>
<organism evidence="1 2">
    <name type="scientific">Racocetra persica</name>
    <dbReference type="NCBI Taxonomy" id="160502"/>
    <lineage>
        <taxon>Eukaryota</taxon>
        <taxon>Fungi</taxon>
        <taxon>Fungi incertae sedis</taxon>
        <taxon>Mucoromycota</taxon>
        <taxon>Glomeromycotina</taxon>
        <taxon>Glomeromycetes</taxon>
        <taxon>Diversisporales</taxon>
        <taxon>Gigasporaceae</taxon>
        <taxon>Racocetra</taxon>
    </lineage>
</organism>
<comment type="caution">
    <text evidence="1">The sequence shown here is derived from an EMBL/GenBank/DDBJ whole genome shotgun (WGS) entry which is preliminary data.</text>
</comment>
<dbReference type="Proteomes" id="UP000789920">
    <property type="component" value="Unassembled WGS sequence"/>
</dbReference>
<dbReference type="EMBL" id="CAJVQC010005695">
    <property type="protein sequence ID" value="CAG8557508.1"/>
    <property type="molecule type" value="Genomic_DNA"/>
</dbReference>
<accession>A0ACA9LXP3</accession>
<proteinExistence type="predicted"/>
<reference evidence="1" key="1">
    <citation type="submission" date="2021-06" db="EMBL/GenBank/DDBJ databases">
        <authorList>
            <person name="Kallberg Y."/>
            <person name="Tangrot J."/>
            <person name="Rosling A."/>
        </authorList>
    </citation>
    <scope>NUCLEOTIDE SEQUENCE</scope>
    <source>
        <strain evidence="1">MA461A</strain>
    </source>
</reference>
<gene>
    <name evidence="1" type="ORF">RPERSI_LOCUS4220</name>
</gene>
<name>A0ACA9LXP3_9GLOM</name>
<keyword evidence="2" id="KW-1185">Reference proteome</keyword>
<evidence type="ECO:0000313" key="1">
    <source>
        <dbReference type="EMBL" id="CAG8557508.1"/>
    </source>
</evidence>
<sequence>MPKNKQIGKKFLDEIFTEDGIKTSGSIYKIISFEKSIDRIESGSTVDGELHRREINVANKHGEAPAILASYDEQNDCFHRIDLVSLGEGAERLEKGEKREVIIGTNMNEKNKNLRDLKREDIEKLRKDLKELERKWKDGRGLTIEESDFIVYLKKDKRLEPSTITNLEKLRKEHYDAQKWLDKEYPKETRDDVEKLNILNNKNLEGSLNLEGFINLKEFDCSSNRLTRLDFSDCSQLEIVRCQKNNLTSLEFTNCPNITELYCNRNQLTNLDFLKHLSSEKVEVLSIANNNFADNDLNVFSRFVNLKNLGLEPLQGMANLEELDINDTYIDISIAEELKKYGEPSKDKDDERYLKKERSELTYLDISKNTIKGALRLELFTNLKTLNCCKSQLINLNLSDCPNLIELDCSNNELRDLYFLKNLSKLEHLSLRNNPELSQFFS</sequence>